<dbReference type="RefSeq" id="WP_054407242.1">
    <property type="nucleotide sequence ID" value="NZ_FOYA01000008.1"/>
</dbReference>
<dbReference type="Pfam" id="PF13599">
    <property type="entry name" value="Pentapeptide_4"/>
    <property type="match status" value="2"/>
</dbReference>
<dbReference type="InterPro" id="IPR001646">
    <property type="entry name" value="5peptide_repeat"/>
</dbReference>
<dbReference type="AlphaFoldDB" id="A0A0M9VHT5"/>
<dbReference type="PANTHER" id="PTHR42999">
    <property type="entry name" value="ANTIBIOTIC RESISTANCE PROTEIN MCBG"/>
    <property type="match status" value="1"/>
</dbReference>
<dbReference type="PANTHER" id="PTHR42999:SF1">
    <property type="entry name" value="PENTAPEPTIDE REPEAT-CONTAINING PROTEIN"/>
    <property type="match status" value="1"/>
</dbReference>
<keyword evidence="2" id="KW-1185">Reference proteome</keyword>
<evidence type="ECO:0000313" key="2">
    <source>
        <dbReference type="Proteomes" id="UP000037755"/>
    </source>
</evidence>
<evidence type="ECO:0000313" key="1">
    <source>
        <dbReference type="EMBL" id="KOS05902.1"/>
    </source>
</evidence>
<dbReference type="SUPFAM" id="SSF141571">
    <property type="entry name" value="Pentapeptide repeat-like"/>
    <property type="match status" value="1"/>
</dbReference>
<dbReference type="PATRIC" id="fig|1202724.3.peg.1569"/>
<dbReference type="Proteomes" id="UP000037755">
    <property type="component" value="Unassembled WGS sequence"/>
</dbReference>
<proteinExistence type="predicted"/>
<comment type="caution">
    <text evidence="1">The sequence shown here is derived from an EMBL/GenBank/DDBJ whole genome shotgun (WGS) entry which is preliminary data.</text>
</comment>
<evidence type="ECO:0008006" key="3">
    <source>
        <dbReference type="Google" id="ProtNLM"/>
    </source>
</evidence>
<reference evidence="1 2" key="1">
    <citation type="submission" date="2015-08" db="EMBL/GenBank/DDBJ databases">
        <title>Whole genome sequence of Flavobacterium akiainvivens IK-1T, from decaying Wikstroemia oahuensis, an endemic Hawaiian shrub.</title>
        <authorList>
            <person name="Wan X."/>
            <person name="Hou S."/>
            <person name="Saito J."/>
            <person name="Donachie S."/>
        </authorList>
    </citation>
    <scope>NUCLEOTIDE SEQUENCE [LARGE SCALE GENOMIC DNA]</scope>
    <source>
        <strain evidence="1 2">IK-1</strain>
    </source>
</reference>
<dbReference type="STRING" id="1202724.AM493_07535"/>
<dbReference type="Gene3D" id="2.160.20.80">
    <property type="entry name" value="E3 ubiquitin-protein ligase SopA"/>
    <property type="match status" value="1"/>
</dbReference>
<dbReference type="OrthoDB" id="67652at2"/>
<dbReference type="EMBL" id="LIYD01000005">
    <property type="protein sequence ID" value="KOS05902.1"/>
    <property type="molecule type" value="Genomic_DNA"/>
</dbReference>
<organism evidence="1 2">
    <name type="scientific">Flavobacterium akiainvivens</name>
    <dbReference type="NCBI Taxonomy" id="1202724"/>
    <lineage>
        <taxon>Bacteria</taxon>
        <taxon>Pseudomonadati</taxon>
        <taxon>Bacteroidota</taxon>
        <taxon>Flavobacteriia</taxon>
        <taxon>Flavobacteriales</taxon>
        <taxon>Flavobacteriaceae</taxon>
        <taxon>Flavobacterium</taxon>
    </lineage>
</organism>
<accession>A0A0M9VHT5</accession>
<sequence>MQFIEERTFIKEDFTATPLPLAEYDNCTFEGCNFENSKLNGIVFTDCEFIDCNLGNALLSGTAFKVVTFTNCKLLGLNFGSVDPFLFEASFNGCQMQLVSFYKLKLKNTKFINCKLPDADFSEADLTNAVFKECELTKAVFDNTILEKADLRTAYNYAIDPERNRIKKAKFSKEGLAGLLLKYNIDIE</sequence>
<name>A0A0M9VHT5_9FLAO</name>
<dbReference type="InterPro" id="IPR052949">
    <property type="entry name" value="PA_immunity-related"/>
</dbReference>
<gene>
    <name evidence="1" type="ORF">AM493_07535</name>
</gene>
<protein>
    <recommendedName>
        <fullName evidence="3">Pentapeptide repeat-containing protein</fullName>
    </recommendedName>
</protein>